<reference evidence="2 3" key="2">
    <citation type="submission" date="2018-11" db="EMBL/GenBank/DDBJ databases">
        <authorList>
            <consortium name="Pathogen Informatics"/>
        </authorList>
    </citation>
    <scope>NUCLEOTIDE SEQUENCE [LARGE SCALE GENOMIC DNA]</scope>
</reference>
<organism evidence="3 4">
    <name type="scientific">Toxocara canis</name>
    <name type="common">Canine roundworm</name>
    <dbReference type="NCBI Taxonomy" id="6265"/>
    <lineage>
        <taxon>Eukaryota</taxon>
        <taxon>Metazoa</taxon>
        <taxon>Ecdysozoa</taxon>
        <taxon>Nematoda</taxon>
        <taxon>Chromadorea</taxon>
        <taxon>Rhabditida</taxon>
        <taxon>Spirurina</taxon>
        <taxon>Ascaridomorpha</taxon>
        <taxon>Ascaridoidea</taxon>
        <taxon>Toxocaridae</taxon>
        <taxon>Toxocara</taxon>
    </lineage>
</organism>
<evidence type="ECO:0000256" key="1">
    <source>
        <dbReference type="SAM" id="MobiDB-lite"/>
    </source>
</evidence>
<dbReference type="EMBL" id="UYWY01019914">
    <property type="protein sequence ID" value="VDM39781.1"/>
    <property type="molecule type" value="Genomic_DNA"/>
</dbReference>
<dbReference type="Proteomes" id="UP000050794">
    <property type="component" value="Unassembled WGS sequence"/>
</dbReference>
<evidence type="ECO:0000313" key="2">
    <source>
        <dbReference type="EMBL" id="VDM39781.1"/>
    </source>
</evidence>
<evidence type="ECO:0000313" key="3">
    <source>
        <dbReference type="Proteomes" id="UP000050794"/>
    </source>
</evidence>
<sequence length="96" mass="10896">MRMSITNKSHKTRSEHGEKADAFVKKKTKAHRDRFVAERWLNRCANHGNVGSDANGAFEPSRRRRGTEAEPHTYARGPKSMHSLCLQLFPGNGQLH</sequence>
<gene>
    <name evidence="2" type="ORF">TCNE_LOCUS8460</name>
</gene>
<feature type="compositionally biased region" description="Basic and acidic residues" evidence="1">
    <location>
        <begin position="12"/>
        <end position="24"/>
    </location>
</feature>
<name>A0A183UIZ0_TOXCA</name>
<evidence type="ECO:0000313" key="4">
    <source>
        <dbReference type="WBParaSite" id="TCNE_0000846001-mRNA-1"/>
    </source>
</evidence>
<feature type="region of interest" description="Disordered" evidence="1">
    <location>
        <begin position="46"/>
        <end position="82"/>
    </location>
</feature>
<dbReference type="AlphaFoldDB" id="A0A183UIZ0"/>
<keyword evidence="3" id="KW-1185">Reference proteome</keyword>
<protein>
    <submittedName>
        <fullName evidence="4">Transposase</fullName>
    </submittedName>
</protein>
<accession>A0A183UIZ0</accession>
<dbReference type="WBParaSite" id="TCNE_0000846001-mRNA-1">
    <property type="protein sequence ID" value="TCNE_0000846001-mRNA-1"/>
    <property type="gene ID" value="TCNE_0000846001"/>
</dbReference>
<proteinExistence type="predicted"/>
<reference evidence="4" key="1">
    <citation type="submission" date="2016-06" db="UniProtKB">
        <authorList>
            <consortium name="WormBaseParasite"/>
        </authorList>
    </citation>
    <scope>IDENTIFICATION</scope>
</reference>
<feature type="region of interest" description="Disordered" evidence="1">
    <location>
        <begin position="1"/>
        <end position="29"/>
    </location>
</feature>